<evidence type="ECO:0000313" key="6">
    <source>
        <dbReference type="EMBL" id="MBC6470877.1"/>
    </source>
</evidence>
<evidence type="ECO:0000313" key="7">
    <source>
        <dbReference type="Proteomes" id="UP000805614"/>
    </source>
</evidence>
<evidence type="ECO:0000256" key="1">
    <source>
        <dbReference type="ARBA" id="ARBA00001946"/>
    </source>
</evidence>
<sequence>MGRRIDYYDDPNAPQANSLVPSVNVVVENDRGEILLIRRTDNDNWALPGGAIDLGESLTQAAVRETKEETGIDCEITGLVGIYTDPKHVMHYTSNDEVRQEFSIVLTARPIGGNLTKSSESRDVCWISPIEASSQTMDRSMHLRLSHYLNDMDSPVIN</sequence>
<dbReference type="PROSITE" id="PS00893">
    <property type="entry name" value="NUDIX_BOX"/>
    <property type="match status" value="1"/>
</dbReference>
<dbReference type="SUPFAM" id="SSF55811">
    <property type="entry name" value="Nudix"/>
    <property type="match status" value="1"/>
</dbReference>
<gene>
    <name evidence="6" type="ORF">HKK74_36120</name>
</gene>
<protein>
    <submittedName>
        <fullName evidence="6">NUDIX domain-containing protein</fullName>
    </submittedName>
</protein>
<dbReference type="PANTHER" id="PTHR43046">
    <property type="entry name" value="GDP-MANNOSE MANNOSYL HYDROLASE"/>
    <property type="match status" value="1"/>
</dbReference>
<organism evidence="6 7">
    <name type="scientific">Actinomadura alba</name>
    <dbReference type="NCBI Taxonomy" id="406431"/>
    <lineage>
        <taxon>Bacteria</taxon>
        <taxon>Bacillati</taxon>
        <taxon>Actinomycetota</taxon>
        <taxon>Actinomycetes</taxon>
        <taxon>Streptosporangiales</taxon>
        <taxon>Thermomonosporaceae</taxon>
        <taxon>Actinomadura</taxon>
    </lineage>
</organism>
<evidence type="ECO:0000256" key="4">
    <source>
        <dbReference type="RuleBase" id="RU003476"/>
    </source>
</evidence>
<dbReference type="Gene3D" id="3.90.79.10">
    <property type="entry name" value="Nucleoside Triphosphate Pyrophosphohydrolase"/>
    <property type="match status" value="1"/>
</dbReference>
<dbReference type="InterPro" id="IPR015797">
    <property type="entry name" value="NUDIX_hydrolase-like_dom_sf"/>
</dbReference>
<comment type="caution">
    <text evidence="6">The sequence shown here is derived from an EMBL/GenBank/DDBJ whole genome shotgun (WGS) entry which is preliminary data.</text>
</comment>
<feature type="domain" description="Nudix hydrolase" evidence="5">
    <location>
        <begin position="18"/>
        <end position="149"/>
    </location>
</feature>
<dbReference type="Proteomes" id="UP000805614">
    <property type="component" value="Unassembled WGS sequence"/>
</dbReference>
<accession>A0ABR7M2G0</accession>
<dbReference type="InterPro" id="IPR020476">
    <property type="entry name" value="Nudix_hydrolase"/>
</dbReference>
<dbReference type="CDD" id="cd02883">
    <property type="entry name" value="NUDIX_Hydrolase"/>
    <property type="match status" value="1"/>
</dbReference>
<dbReference type="PRINTS" id="PR00502">
    <property type="entry name" value="NUDIXFAMILY"/>
</dbReference>
<name>A0ABR7M2G0_9ACTN</name>
<dbReference type="PANTHER" id="PTHR43046:SF16">
    <property type="entry name" value="ADP-RIBOSE PYROPHOSPHATASE YJHB-RELATED"/>
    <property type="match status" value="1"/>
</dbReference>
<comment type="cofactor">
    <cofactor evidence="1">
        <name>Mg(2+)</name>
        <dbReference type="ChEBI" id="CHEBI:18420"/>
    </cofactor>
</comment>
<reference evidence="6 7" key="1">
    <citation type="submission" date="2020-06" db="EMBL/GenBank/DDBJ databases">
        <title>Actinomadura xiongansis sp. nov., isolated from soil of Baiyangdian.</title>
        <authorList>
            <person name="Zhang X."/>
        </authorList>
    </citation>
    <scope>NUCLEOTIDE SEQUENCE [LARGE SCALE GENOMIC DNA]</scope>
    <source>
        <strain evidence="6 7">HBUM206468</strain>
    </source>
</reference>
<dbReference type="InterPro" id="IPR000086">
    <property type="entry name" value="NUDIX_hydrolase_dom"/>
</dbReference>
<dbReference type="InterPro" id="IPR020084">
    <property type="entry name" value="NUDIX_hydrolase_CS"/>
</dbReference>
<keyword evidence="7" id="KW-1185">Reference proteome</keyword>
<dbReference type="RefSeq" id="WP_187247916.1">
    <property type="nucleotide sequence ID" value="NZ_BAAAOK010000066.1"/>
</dbReference>
<keyword evidence="3 4" id="KW-0378">Hydrolase</keyword>
<comment type="similarity">
    <text evidence="2 4">Belongs to the Nudix hydrolase family.</text>
</comment>
<evidence type="ECO:0000259" key="5">
    <source>
        <dbReference type="PROSITE" id="PS51462"/>
    </source>
</evidence>
<proteinExistence type="inferred from homology"/>
<evidence type="ECO:0000256" key="2">
    <source>
        <dbReference type="ARBA" id="ARBA00005582"/>
    </source>
</evidence>
<evidence type="ECO:0000256" key="3">
    <source>
        <dbReference type="ARBA" id="ARBA00022801"/>
    </source>
</evidence>
<dbReference type="EMBL" id="JABVEC010000050">
    <property type="protein sequence ID" value="MBC6470877.1"/>
    <property type="molecule type" value="Genomic_DNA"/>
</dbReference>
<dbReference type="Pfam" id="PF00293">
    <property type="entry name" value="NUDIX"/>
    <property type="match status" value="1"/>
</dbReference>
<dbReference type="PROSITE" id="PS51462">
    <property type="entry name" value="NUDIX"/>
    <property type="match status" value="1"/>
</dbReference>